<accession>X0X505</accession>
<dbReference type="AlphaFoldDB" id="X0X505"/>
<reference evidence="1" key="1">
    <citation type="journal article" date="2014" name="Front. Microbiol.">
        <title>High frequency of phylogenetically diverse reductive dehalogenase-homologous genes in deep subseafloor sedimentary metagenomes.</title>
        <authorList>
            <person name="Kawai M."/>
            <person name="Futagami T."/>
            <person name="Toyoda A."/>
            <person name="Takaki Y."/>
            <person name="Nishi S."/>
            <person name="Hori S."/>
            <person name="Arai W."/>
            <person name="Tsubouchi T."/>
            <person name="Morono Y."/>
            <person name="Uchiyama I."/>
            <person name="Ito T."/>
            <person name="Fujiyama A."/>
            <person name="Inagaki F."/>
            <person name="Takami H."/>
        </authorList>
    </citation>
    <scope>NUCLEOTIDE SEQUENCE</scope>
    <source>
        <strain evidence="1">Expedition CK06-06</strain>
    </source>
</reference>
<name>X0X505_9ZZZZ</name>
<protein>
    <submittedName>
        <fullName evidence="1">Uncharacterized protein</fullName>
    </submittedName>
</protein>
<gene>
    <name evidence="1" type="ORF">S01H1_52935</name>
</gene>
<sequence length="69" mass="7818">QVVRLLSPDQVQLNTPLRPCDVKPLTPSQMSFIKGEFVKLGDVITVYEASMPEVTPLNLKETLRRRPKV</sequence>
<feature type="non-terminal residue" evidence="1">
    <location>
        <position position="1"/>
    </location>
</feature>
<proteinExistence type="predicted"/>
<evidence type="ECO:0000313" key="1">
    <source>
        <dbReference type="EMBL" id="GAG20076.1"/>
    </source>
</evidence>
<comment type="caution">
    <text evidence="1">The sequence shown here is derived from an EMBL/GenBank/DDBJ whole genome shotgun (WGS) entry which is preliminary data.</text>
</comment>
<dbReference type="EMBL" id="BARS01034244">
    <property type="protein sequence ID" value="GAG20076.1"/>
    <property type="molecule type" value="Genomic_DNA"/>
</dbReference>
<organism evidence="1">
    <name type="scientific">marine sediment metagenome</name>
    <dbReference type="NCBI Taxonomy" id="412755"/>
    <lineage>
        <taxon>unclassified sequences</taxon>
        <taxon>metagenomes</taxon>
        <taxon>ecological metagenomes</taxon>
    </lineage>
</organism>